<sequence>MRVRTGMCSSFISITCLTGPPIAGALIQKHDGRYLYAQIFGGSAFISGTCALIAARIAKIGLDFRRRM</sequence>
<name>A0A6A5SEE6_9PLEO</name>
<dbReference type="Proteomes" id="UP000800038">
    <property type="component" value="Unassembled WGS sequence"/>
</dbReference>
<accession>A0A6A5SEE6</accession>
<protein>
    <recommendedName>
        <fullName evidence="4">Major facilitator superfamily (MFS) profile domain-containing protein</fullName>
    </recommendedName>
</protein>
<reference evidence="2" key="1">
    <citation type="journal article" date="2020" name="Stud. Mycol.">
        <title>101 Dothideomycetes genomes: a test case for predicting lifestyles and emergence of pathogens.</title>
        <authorList>
            <person name="Haridas S."/>
            <person name="Albert R."/>
            <person name="Binder M."/>
            <person name="Bloem J."/>
            <person name="Labutti K."/>
            <person name="Salamov A."/>
            <person name="Andreopoulos B."/>
            <person name="Baker S."/>
            <person name="Barry K."/>
            <person name="Bills G."/>
            <person name="Bluhm B."/>
            <person name="Cannon C."/>
            <person name="Castanera R."/>
            <person name="Culley D."/>
            <person name="Daum C."/>
            <person name="Ezra D."/>
            <person name="Gonzalez J."/>
            <person name="Henrissat B."/>
            <person name="Kuo A."/>
            <person name="Liang C."/>
            <person name="Lipzen A."/>
            <person name="Lutzoni F."/>
            <person name="Magnuson J."/>
            <person name="Mondo S."/>
            <person name="Nolan M."/>
            <person name="Ohm R."/>
            <person name="Pangilinan J."/>
            <person name="Park H.-J."/>
            <person name="Ramirez L."/>
            <person name="Alfaro M."/>
            <person name="Sun H."/>
            <person name="Tritt A."/>
            <person name="Yoshinaga Y."/>
            <person name="Zwiers L.-H."/>
            <person name="Turgeon B."/>
            <person name="Goodwin S."/>
            <person name="Spatafora J."/>
            <person name="Crous P."/>
            <person name="Grigoriev I."/>
        </authorList>
    </citation>
    <scope>NUCLEOTIDE SEQUENCE</scope>
    <source>
        <strain evidence="2">CBS 161.51</strain>
    </source>
</reference>
<keyword evidence="1" id="KW-1133">Transmembrane helix</keyword>
<evidence type="ECO:0000313" key="3">
    <source>
        <dbReference type="Proteomes" id="UP000800038"/>
    </source>
</evidence>
<organism evidence="2 3">
    <name type="scientific">Clathrospora elynae</name>
    <dbReference type="NCBI Taxonomy" id="706981"/>
    <lineage>
        <taxon>Eukaryota</taxon>
        <taxon>Fungi</taxon>
        <taxon>Dikarya</taxon>
        <taxon>Ascomycota</taxon>
        <taxon>Pezizomycotina</taxon>
        <taxon>Dothideomycetes</taxon>
        <taxon>Pleosporomycetidae</taxon>
        <taxon>Pleosporales</taxon>
        <taxon>Diademaceae</taxon>
        <taxon>Clathrospora</taxon>
    </lineage>
</organism>
<keyword evidence="1" id="KW-0812">Transmembrane</keyword>
<proteinExistence type="predicted"/>
<keyword evidence="1" id="KW-0472">Membrane</keyword>
<dbReference type="EMBL" id="ML976105">
    <property type="protein sequence ID" value="KAF1938423.1"/>
    <property type="molecule type" value="Genomic_DNA"/>
</dbReference>
<keyword evidence="3" id="KW-1185">Reference proteome</keyword>
<evidence type="ECO:0000256" key="1">
    <source>
        <dbReference type="SAM" id="Phobius"/>
    </source>
</evidence>
<feature type="transmembrane region" description="Helical" evidence="1">
    <location>
        <begin position="35"/>
        <end position="58"/>
    </location>
</feature>
<gene>
    <name evidence="2" type="ORF">EJ02DRAFT_457880</name>
</gene>
<evidence type="ECO:0000313" key="2">
    <source>
        <dbReference type="EMBL" id="KAF1938423.1"/>
    </source>
</evidence>
<dbReference type="AlphaFoldDB" id="A0A6A5SEE6"/>
<dbReference type="OrthoDB" id="6499973at2759"/>
<evidence type="ECO:0008006" key="4">
    <source>
        <dbReference type="Google" id="ProtNLM"/>
    </source>
</evidence>